<keyword evidence="1" id="KW-1133">Transmembrane helix</keyword>
<keyword evidence="1" id="KW-0472">Membrane</keyword>
<feature type="transmembrane region" description="Helical" evidence="1">
    <location>
        <begin position="48"/>
        <end position="64"/>
    </location>
</feature>
<dbReference type="EMBL" id="GIIL01007649">
    <property type="protein sequence ID" value="NOV51375.1"/>
    <property type="molecule type" value="Transcribed_RNA"/>
</dbReference>
<dbReference type="AlphaFoldDB" id="A0A6M2DYD6"/>
<keyword evidence="1" id="KW-0812">Transmembrane</keyword>
<organism evidence="2">
    <name type="scientific">Xenopsylla cheopis</name>
    <name type="common">Oriental rat flea</name>
    <name type="synonym">Pulex cheopis</name>
    <dbReference type="NCBI Taxonomy" id="163159"/>
    <lineage>
        <taxon>Eukaryota</taxon>
        <taxon>Metazoa</taxon>
        <taxon>Ecdysozoa</taxon>
        <taxon>Arthropoda</taxon>
        <taxon>Hexapoda</taxon>
        <taxon>Insecta</taxon>
        <taxon>Pterygota</taxon>
        <taxon>Neoptera</taxon>
        <taxon>Endopterygota</taxon>
        <taxon>Siphonaptera</taxon>
        <taxon>Pulicidae</taxon>
        <taxon>Xenopsyllinae</taxon>
        <taxon>Xenopsylla</taxon>
    </lineage>
</organism>
<accession>A0A6M2DYD6</accession>
<evidence type="ECO:0000256" key="1">
    <source>
        <dbReference type="SAM" id="Phobius"/>
    </source>
</evidence>
<evidence type="ECO:0000313" key="2">
    <source>
        <dbReference type="EMBL" id="NOV51375.1"/>
    </source>
</evidence>
<sequence>MKLLTMRKQRFSIYPFCVISNVVLCLLLRCSLLPTVKAILVLYDHLLIWWYLYVTLCVFLYGVIREGNCKLHLKVRF</sequence>
<reference evidence="2" key="1">
    <citation type="submission" date="2020-03" db="EMBL/GenBank/DDBJ databases">
        <title>Transcriptomic Profiling of the Digestive Tract of the Rat Flea, Xenopsylla cheopis, Following Blood Feeding and Infection with Yersinia pestis.</title>
        <authorList>
            <person name="Bland D.M."/>
            <person name="Martens C.A."/>
            <person name="Virtaneva K."/>
            <person name="Kanakabandi K."/>
            <person name="Long D."/>
            <person name="Rosenke R."/>
            <person name="Saturday G.A."/>
            <person name="Hoyt F.H."/>
            <person name="Bruno D.P."/>
            <person name="Ribeiro J.M.C."/>
            <person name="Hinnebusch J."/>
        </authorList>
    </citation>
    <scope>NUCLEOTIDE SEQUENCE</scope>
</reference>
<name>A0A6M2DYD6_XENCH</name>
<protein>
    <submittedName>
        <fullName evidence="2">Putative product</fullName>
    </submittedName>
</protein>
<proteinExistence type="predicted"/>